<evidence type="ECO:0000313" key="2">
    <source>
        <dbReference type="Proteomes" id="UP000324800"/>
    </source>
</evidence>
<proteinExistence type="predicted"/>
<accession>A0A5J4QEL0</accession>
<dbReference type="Proteomes" id="UP000324800">
    <property type="component" value="Unassembled WGS sequence"/>
</dbReference>
<feature type="non-terminal residue" evidence="1">
    <location>
        <position position="1"/>
    </location>
</feature>
<protein>
    <submittedName>
        <fullName evidence="1">Uncharacterized protein</fullName>
    </submittedName>
</protein>
<evidence type="ECO:0000313" key="1">
    <source>
        <dbReference type="EMBL" id="KAA6320167.1"/>
    </source>
</evidence>
<organism evidence="1 2">
    <name type="scientific">Streblomastix strix</name>
    <dbReference type="NCBI Taxonomy" id="222440"/>
    <lineage>
        <taxon>Eukaryota</taxon>
        <taxon>Metamonada</taxon>
        <taxon>Preaxostyla</taxon>
        <taxon>Oxymonadida</taxon>
        <taxon>Streblomastigidae</taxon>
        <taxon>Streblomastix</taxon>
    </lineage>
</organism>
<sequence>LNSLTKTLMEVTINHVIKDMLQQRGIVMKNLGFTIPNDQDVNEIMNQIRQTITERSIH</sequence>
<reference evidence="1 2" key="1">
    <citation type="submission" date="2019-03" db="EMBL/GenBank/DDBJ databases">
        <title>Single cell metagenomics reveals metabolic interactions within the superorganism composed of flagellate Streblomastix strix and complex community of Bacteroidetes bacteria on its surface.</title>
        <authorList>
            <person name="Treitli S.C."/>
            <person name="Kolisko M."/>
            <person name="Husnik F."/>
            <person name="Keeling P."/>
            <person name="Hampl V."/>
        </authorList>
    </citation>
    <scope>NUCLEOTIDE SEQUENCE [LARGE SCALE GENOMIC DNA]</scope>
    <source>
        <strain evidence="1">ST1C</strain>
    </source>
</reference>
<name>A0A5J4QEL0_9EUKA</name>
<dbReference type="AlphaFoldDB" id="A0A5J4QEL0"/>
<gene>
    <name evidence="1" type="ORF">EZS28_054722</name>
</gene>
<dbReference type="EMBL" id="SNRW01045635">
    <property type="protein sequence ID" value="KAA6320167.1"/>
    <property type="molecule type" value="Genomic_DNA"/>
</dbReference>
<comment type="caution">
    <text evidence="1">The sequence shown here is derived from an EMBL/GenBank/DDBJ whole genome shotgun (WGS) entry which is preliminary data.</text>
</comment>